<organism evidence="1 2">
    <name type="scientific">Ferruginivarius sediminum</name>
    <dbReference type="NCBI Taxonomy" id="2661937"/>
    <lineage>
        <taxon>Bacteria</taxon>
        <taxon>Pseudomonadati</taxon>
        <taxon>Pseudomonadota</taxon>
        <taxon>Alphaproteobacteria</taxon>
        <taxon>Rhodospirillales</taxon>
        <taxon>Rhodospirillaceae</taxon>
        <taxon>Ferruginivarius</taxon>
    </lineage>
</organism>
<accession>A0A369TC42</accession>
<dbReference type="Proteomes" id="UP000253941">
    <property type="component" value="Unassembled WGS sequence"/>
</dbReference>
<evidence type="ECO:0008006" key="3">
    <source>
        <dbReference type="Google" id="ProtNLM"/>
    </source>
</evidence>
<sequence length="192" mass="21265">MVEKTTRNVGNPDKPEKKHTFAVRYLERLPLGTPYPSQCEHVADLAGRLERQHQEDWRVDRPEVVIDQTGVGRAVFDIFAGAGLKPLGVTITAGEGESKVQHDHYRVAKLSLVSRLQALLHSGDLSIEPSLKDTKALVSELQNFRARFTTAGNAVFAAREGTHDDLVLSVAIACWHAARPESVFTVRRTKGF</sequence>
<dbReference type="Gene3D" id="3.30.420.240">
    <property type="match status" value="1"/>
</dbReference>
<reference evidence="1 2" key="1">
    <citation type="submission" date="2018-07" db="EMBL/GenBank/DDBJ databases">
        <title>Venubactetium sediminum gen. nov., sp. nov., isolated from a marine solar saltern.</title>
        <authorList>
            <person name="Wang S."/>
        </authorList>
    </citation>
    <scope>NUCLEOTIDE SEQUENCE [LARGE SCALE GENOMIC DNA]</scope>
    <source>
        <strain evidence="1 2">WD2A32</strain>
    </source>
</reference>
<comment type="caution">
    <text evidence="1">The sequence shown here is derived from an EMBL/GenBank/DDBJ whole genome shotgun (WGS) entry which is preliminary data.</text>
</comment>
<evidence type="ECO:0000313" key="1">
    <source>
        <dbReference type="EMBL" id="RDD62893.1"/>
    </source>
</evidence>
<dbReference type="AlphaFoldDB" id="A0A369TC42"/>
<proteinExistence type="predicted"/>
<gene>
    <name evidence="1" type="ORF">DRB17_05525</name>
</gene>
<evidence type="ECO:0000313" key="2">
    <source>
        <dbReference type="Proteomes" id="UP000253941"/>
    </source>
</evidence>
<keyword evidence="2" id="KW-1185">Reference proteome</keyword>
<dbReference type="EMBL" id="QPMH01000004">
    <property type="protein sequence ID" value="RDD62893.1"/>
    <property type="molecule type" value="Genomic_DNA"/>
</dbReference>
<protein>
    <recommendedName>
        <fullName evidence="3">Terminase large subunit gp17-like C-terminal domain-containing protein</fullName>
    </recommendedName>
</protein>
<name>A0A369TC42_9PROT</name>